<name>A0AAV0WIK2_9HEMI</name>
<dbReference type="AlphaFoldDB" id="A0AAV0WIK2"/>
<accession>A0AAV0WIK2</accession>
<keyword evidence="3" id="KW-1185">Reference proteome</keyword>
<dbReference type="InterPro" id="IPR006578">
    <property type="entry name" value="MADF-dom"/>
</dbReference>
<comment type="caution">
    <text evidence="2">The sequence shown here is derived from an EMBL/GenBank/DDBJ whole genome shotgun (WGS) entry which is preliminary data.</text>
</comment>
<organism evidence="2 3">
    <name type="scientific">Macrosiphum euphorbiae</name>
    <name type="common">potato aphid</name>
    <dbReference type="NCBI Taxonomy" id="13131"/>
    <lineage>
        <taxon>Eukaryota</taxon>
        <taxon>Metazoa</taxon>
        <taxon>Ecdysozoa</taxon>
        <taxon>Arthropoda</taxon>
        <taxon>Hexapoda</taxon>
        <taxon>Insecta</taxon>
        <taxon>Pterygota</taxon>
        <taxon>Neoptera</taxon>
        <taxon>Paraneoptera</taxon>
        <taxon>Hemiptera</taxon>
        <taxon>Sternorrhyncha</taxon>
        <taxon>Aphidomorpha</taxon>
        <taxon>Aphidoidea</taxon>
        <taxon>Aphididae</taxon>
        <taxon>Macrosiphini</taxon>
        <taxon>Macrosiphum</taxon>
    </lineage>
</organism>
<dbReference type="Pfam" id="PF10545">
    <property type="entry name" value="MADF_DNA_bdg"/>
    <property type="match status" value="1"/>
</dbReference>
<reference evidence="2 3" key="1">
    <citation type="submission" date="2023-01" db="EMBL/GenBank/DDBJ databases">
        <authorList>
            <person name="Whitehead M."/>
        </authorList>
    </citation>
    <scope>NUCLEOTIDE SEQUENCE [LARGE SCALE GENOMIC DNA]</scope>
</reference>
<gene>
    <name evidence="2" type="ORF">MEUPH1_LOCUS11669</name>
</gene>
<evidence type="ECO:0000313" key="3">
    <source>
        <dbReference type="Proteomes" id="UP001160148"/>
    </source>
</evidence>
<sequence length="77" mass="9061">MEWSKEQIAQFLELYEGEPSIWNPSDANHKIQNHVHDAWGRISKNLSGAEYSISELKKKKKRFTYWDLQKIVIEGQG</sequence>
<dbReference type="Proteomes" id="UP001160148">
    <property type="component" value="Unassembled WGS sequence"/>
</dbReference>
<dbReference type="EMBL" id="CARXXK010000002">
    <property type="protein sequence ID" value="CAI6355860.1"/>
    <property type="molecule type" value="Genomic_DNA"/>
</dbReference>
<evidence type="ECO:0000259" key="1">
    <source>
        <dbReference type="PROSITE" id="PS51029"/>
    </source>
</evidence>
<protein>
    <recommendedName>
        <fullName evidence="1">MADF domain-containing protein</fullName>
    </recommendedName>
</protein>
<proteinExistence type="predicted"/>
<feature type="domain" description="MADF" evidence="1">
    <location>
        <begin position="10"/>
        <end position="77"/>
    </location>
</feature>
<dbReference type="PROSITE" id="PS51029">
    <property type="entry name" value="MADF"/>
    <property type="match status" value="1"/>
</dbReference>
<evidence type="ECO:0000313" key="2">
    <source>
        <dbReference type="EMBL" id="CAI6355860.1"/>
    </source>
</evidence>